<reference evidence="1 2" key="1">
    <citation type="submission" date="2019-01" db="EMBL/GenBank/DDBJ databases">
        <title>Sequencing of cultivated peanut Arachis hypogaea provides insights into genome evolution and oil improvement.</title>
        <authorList>
            <person name="Chen X."/>
        </authorList>
    </citation>
    <scope>NUCLEOTIDE SEQUENCE [LARGE SCALE GENOMIC DNA]</scope>
    <source>
        <strain evidence="2">cv. Fuhuasheng</strain>
        <tissue evidence="1">Leaves</tissue>
    </source>
</reference>
<name>A0A445BB35_ARAHY</name>
<evidence type="ECO:0000313" key="1">
    <source>
        <dbReference type="EMBL" id="RYR35861.1"/>
    </source>
</evidence>
<evidence type="ECO:0000313" key="2">
    <source>
        <dbReference type="Proteomes" id="UP000289738"/>
    </source>
</evidence>
<organism evidence="1 2">
    <name type="scientific">Arachis hypogaea</name>
    <name type="common">Peanut</name>
    <dbReference type="NCBI Taxonomy" id="3818"/>
    <lineage>
        <taxon>Eukaryota</taxon>
        <taxon>Viridiplantae</taxon>
        <taxon>Streptophyta</taxon>
        <taxon>Embryophyta</taxon>
        <taxon>Tracheophyta</taxon>
        <taxon>Spermatophyta</taxon>
        <taxon>Magnoliopsida</taxon>
        <taxon>eudicotyledons</taxon>
        <taxon>Gunneridae</taxon>
        <taxon>Pentapetalae</taxon>
        <taxon>rosids</taxon>
        <taxon>fabids</taxon>
        <taxon>Fabales</taxon>
        <taxon>Fabaceae</taxon>
        <taxon>Papilionoideae</taxon>
        <taxon>50 kb inversion clade</taxon>
        <taxon>dalbergioids sensu lato</taxon>
        <taxon>Dalbergieae</taxon>
        <taxon>Pterocarpus clade</taxon>
        <taxon>Arachis</taxon>
    </lineage>
</organism>
<dbReference type="EMBL" id="SDMP01000010">
    <property type="protein sequence ID" value="RYR35861.1"/>
    <property type="molecule type" value="Genomic_DNA"/>
</dbReference>
<accession>A0A445BB35</accession>
<dbReference type="Proteomes" id="UP000289738">
    <property type="component" value="Chromosome A10"/>
</dbReference>
<gene>
    <name evidence="1" type="ORF">Ahy_A10g050968</name>
</gene>
<comment type="caution">
    <text evidence="1">The sequence shown here is derived from an EMBL/GenBank/DDBJ whole genome shotgun (WGS) entry which is preliminary data.</text>
</comment>
<dbReference type="AlphaFoldDB" id="A0A445BB35"/>
<sequence length="82" mass="9153">MPKGVADGQQVNIPVLPLVGPEGRRRLVLTRTNPFLLRPQPAPPHRSRQLALQFRSCHHHHKRVAPLLCSAIRGSAVRLFSP</sequence>
<keyword evidence="2" id="KW-1185">Reference proteome</keyword>
<proteinExistence type="predicted"/>
<protein>
    <submittedName>
        <fullName evidence="1">Uncharacterized protein</fullName>
    </submittedName>
</protein>